<reference evidence="3" key="1">
    <citation type="submission" date="2012-01" db="EMBL/GenBank/DDBJ databases">
        <title>The Genome Sequence of Oreochromis niloticus (Nile Tilapia).</title>
        <authorList>
            <consortium name="Broad Institute Genome Assembly Team"/>
            <consortium name="Broad Institute Sequencing Platform"/>
            <person name="Di Palma F."/>
            <person name="Johnson J."/>
            <person name="Lander E.S."/>
            <person name="Lindblad-Toh K."/>
        </authorList>
    </citation>
    <scope>NUCLEOTIDE SEQUENCE [LARGE SCALE GENOMIC DNA]</scope>
</reference>
<dbReference type="AlphaFoldDB" id="A0A669BTH2"/>
<dbReference type="Ensembl" id="ENSONIT00000074023.1">
    <property type="protein sequence ID" value="ENSONIP00000038802.1"/>
    <property type="gene ID" value="ENSONIG00000039246.1"/>
</dbReference>
<dbReference type="PANTHER" id="PTHR24067">
    <property type="entry name" value="UBIQUITIN-CONJUGATING ENZYME E2"/>
    <property type="match status" value="1"/>
</dbReference>
<name>A0A669BTH2_ORENI</name>
<evidence type="ECO:0000259" key="1">
    <source>
        <dbReference type="PROSITE" id="PS50127"/>
    </source>
</evidence>
<sequence length="166" mass="19554">MHSIQYSALKKKIREAKDGRFMEKDKRIVEELKCLHCDPHPFFRVYPSESDLTFWRILMQGPPDTPYEKGVFELYCQFGPEYPVKPPLIRFVTRGNIKVVISAELFCDSCRAYFFQMLFQTPDMNTYICILTFSWKHFSRGIPDEPRDVRTRSQKAHGGTCWKVNG</sequence>
<proteinExistence type="predicted"/>
<dbReference type="InterPro" id="IPR000608">
    <property type="entry name" value="UBC"/>
</dbReference>
<feature type="domain" description="UBC core" evidence="1">
    <location>
        <begin position="23"/>
        <end position="166"/>
    </location>
</feature>
<dbReference type="SMART" id="SM00212">
    <property type="entry name" value="UBCc"/>
    <property type="match status" value="1"/>
</dbReference>
<protein>
    <recommendedName>
        <fullName evidence="1">UBC core domain-containing protein</fullName>
    </recommendedName>
</protein>
<dbReference type="Gene3D" id="3.10.110.10">
    <property type="entry name" value="Ubiquitin Conjugating Enzyme"/>
    <property type="match status" value="1"/>
</dbReference>
<dbReference type="SUPFAM" id="SSF54495">
    <property type="entry name" value="UBC-like"/>
    <property type="match status" value="1"/>
</dbReference>
<accession>A0A669BTH2</accession>
<dbReference type="InParanoid" id="A0A669BTH2"/>
<organism evidence="2 3">
    <name type="scientific">Oreochromis niloticus</name>
    <name type="common">Nile tilapia</name>
    <name type="synonym">Tilapia nilotica</name>
    <dbReference type="NCBI Taxonomy" id="8128"/>
    <lineage>
        <taxon>Eukaryota</taxon>
        <taxon>Metazoa</taxon>
        <taxon>Chordata</taxon>
        <taxon>Craniata</taxon>
        <taxon>Vertebrata</taxon>
        <taxon>Euteleostomi</taxon>
        <taxon>Actinopterygii</taxon>
        <taxon>Neopterygii</taxon>
        <taxon>Teleostei</taxon>
        <taxon>Neoteleostei</taxon>
        <taxon>Acanthomorphata</taxon>
        <taxon>Ovalentaria</taxon>
        <taxon>Cichlomorphae</taxon>
        <taxon>Cichliformes</taxon>
        <taxon>Cichlidae</taxon>
        <taxon>African cichlids</taxon>
        <taxon>Pseudocrenilabrinae</taxon>
        <taxon>Oreochromini</taxon>
        <taxon>Oreochromis</taxon>
    </lineage>
</organism>
<dbReference type="InterPro" id="IPR016135">
    <property type="entry name" value="UBQ-conjugating_enzyme/RWD"/>
</dbReference>
<evidence type="ECO:0000313" key="3">
    <source>
        <dbReference type="Proteomes" id="UP000005207"/>
    </source>
</evidence>
<dbReference type="Pfam" id="PF00179">
    <property type="entry name" value="UQ_con"/>
    <property type="match status" value="1"/>
</dbReference>
<dbReference type="Proteomes" id="UP000005207">
    <property type="component" value="Linkage group LG18"/>
</dbReference>
<reference evidence="2" key="3">
    <citation type="submission" date="2025-09" db="UniProtKB">
        <authorList>
            <consortium name="Ensembl"/>
        </authorList>
    </citation>
    <scope>IDENTIFICATION</scope>
</reference>
<keyword evidence="3" id="KW-1185">Reference proteome</keyword>
<dbReference type="InterPro" id="IPR050113">
    <property type="entry name" value="Ub_conjugating_enzyme"/>
</dbReference>
<evidence type="ECO:0000313" key="2">
    <source>
        <dbReference type="Ensembl" id="ENSONIP00000038802.1"/>
    </source>
</evidence>
<dbReference type="GeneTree" id="ENSGT00990000210543"/>
<reference evidence="2" key="2">
    <citation type="submission" date="2025-08" db="UniProtKB">
        <authorList>
            <consortium name="Ensembl"/>
        </authorList>
    </citation>
    <scope>IDENTIFICATION</scope>
</reference>
<dbReference type="PROSITE" id="PS50127">
    <property type="entry name" value="UBC_2"/>
    <property type="match status" value="1"/>
</dbReference>